<dbReference type="InterPro" id="IPR050807">
    <property type="entry name" value="TransReg_Diox_bact_type"/>
</dbReference>
<dbReference type="RefSeq" id="WP_222847018.1">
    <property type="nucleotide sequence ID" value="NZ_CAAHFG010000001.1"/>
</dbReference>
<dbReference type="EMBL" id="CAAHFG010000001">
    <property type="protein sequence ID" value="VGO11859.1"/>
    <property type="molecule type" value="Genomic_DNA"/>
</dbReference>
<gene>
    <name evidence="5" type="ORF">PDESU_00406</name>
</gene>
<sequence length="86" mass="9912">MQYDGVLFFVSARRKQTPQEMLGIAVRERRLELDVSQEQLAEMVSVHRNYVGKIERGEQNLTIETLVRFAKTFRCKPSELLGEAGL</sequence>
<evidence type="ECO:0000313" key="5">
    <source>
        <dbReference type="EMBL" id="VGO11859.1"/>
    </source>
</evidence>
<organism evidence="5 6">
    <name type="scientific">Pontiella desulfatans</name>
    <dbReference type="NCBI Taxonomy" id="2750659"/>
    <lineage>
        <taxon>Bacteria</taxon>
        <taxon>Pseudomonadati</taxon>
        <taxon>Kiritimatiellota</taxon>
        <taxon>Kiritimatiellia</taxon>
        <taxon>Kiritimatiellales</taxon>
        <taxon>Pontiellaceae</taxon>
        <taxon>Pontiella</taxon>
    </lineage>
</organism>
<keyword evidence="1" id="KW-0805">Transcription regulation</keyword>
<feature type="domain" description="HTH cro/C1-type" evidence="4">
    <location>
        <begin position="26"/>
        <end position="80"/>
    </location>
</feature>
<dbReference type="CDD" id="cd00093">
    <property type="entry name" value="HTH_XRE"/>
    <property type="match status" value="1"/>
</dbReference>
<dbReference type="GO" id="GO:0003700">
    <property type="term" value="F:DNA-binding transcription factor activity"/>
    <property type="evidence" value="ECO:0007669"/>
    <property type="project" value="TreeGrafter"/>
</dbReference>
<protein>
    <recommendedName>
        <fullName evidence="4">HTH cro/C1-type domain-containing protein</fullName>
    </recommendedName>
</protein>
<dbReference type="SMART" id="SM00530">
    <property type="entry name" value="HTH_XRE"/>
    <property type="match status" value="1"/>
</dbReference>
<name>A0A6C2TW70_PONDE</name>
<keyword evidence="6" id="KW-1185">Reference proteome</keyword>
<keyword evidence="2" id="KW-0238">DNA-binding</keyword>
<dbReference type="GO" id="GO:0005829">
    <property type="term" value="C:cytosol"/>
    <property type="evidence" value="ECO:0007669"/>
    <property type="project" value="TreeGrafter"/>
</dbReference>
<evidence type="ECO:0000256" key="1">
    <source>
        <dbReference type="ARBA" id="ARBA00023015"/>
    </source>
</evidence>
<reference evidence="5 6" key="1">
    <citation type="submission" date="2019-04" db="EMBL/GenBank/DDBJ databases">
        <authorList>
            <person name="Van Vliet M D."/>
        </authorList>
    </citation>
    <scope>NUCLEOTIDE SEQUENCE [LARGE SCALE GENOMIC DNA]</scope>
    <source>
        <strain evidence="5 6">F1</strain>
    </source>
</reference>
<evidence type="ECO:0000313" key="6">
    <source>
        <dbReference type="Proteomes" id="UP000366872"/>
    </source>
</evidence>
<accession>A0A6C2TW70</accession>
<dbReference type="GO" id="GO:0003677">
    <property type="term" value="F:DNA binding"/>
    <property type="evidence" value="ECO:0007669"/>
    <property type="project" value="UniProtKB-KW"/>
</dbReference>
<evidence type="ECO:0000256" key="2">
    <source>
        <dbReference type="ARBA" id="ARBA00023125"/>
    </source>
</evidence>
<keyword evidence="3" id="KW-0804">Transcription</keyword>
<dbReference type="PROSITE" id="PS50943">
    <property type="entry name" value="HTH_CROC1"/>
    <property type="match status" value="1"/>
</dbReference>
<dbReference type="AlphaFoldDB" id="A0A6C2TW70"/>
<dbReference type="Proteomes" id="UP000366872">
    <property type="component" value="Unassembled WGS sequence"/>
</dbReference>
<dbReference type="PANTHER" id="PTHR46797">
    <property type="entry name" value="HTH-TYPE TRANSCRIPTIONAL REGULATOR"/>
    <property type="match status" value="1"/>
</dbReference>
<dbReference type="Pfam" id="PF01381">
    <property type="entry name" value="HTH_3"/>
    <property type="match status" value="1"/>
</dbReference>
<dbReference type="PANTHER" id="PTHR46797:SF23">
    <property type="entry name" value="HTH-TYPE TRANSCRIPTIONAL REGULATOR SUTR"/>
    <property type="match status" value="1"/>
</dbReference>
<dbReference type="SUPFAM" id="SSF47413">
    <property type="entry name" value="lambda repressor-like DNA-binding domains"/>
    <property type="match status" value="1"/>
</dbReference>
<proteinExistence type="predicted"/>
<dbReference type="InterPro" id="IPR001387">
    <property type="entry name" value="Cro/C1-type_HTH"/>
</dbReference>
<dbReference type="Gene3D" id="1.10.260.40">
    <property type="entry name" value="lambda repressor-like DNA-binding domains"/>
    <property type="match status" value="1"/>
</dbReference>
<evidence type="ECO:0000256" key="3">
    <source>
        <dbReference type="ARBA" id="ARBA00023163"/>
    </source>
</evidence>
<dbReference type="InterPro" id="IPR010982">
    <property type="entry name" value="Lambda_DNA-bd_dom_sf"/>
</dbReference>
<evidence type="ECO:0000259" key="4">
    <source>
        <dbReference type="PROSITE" id="PS50943"/>
    </source>
</evidence>